<dbReference type="AlphaFoldDB" id="A0A3S3MEK0"/>
<gene>
    <name evidence="1" type="ORF">CKAN_00054700</name>
</gene>
<comment type="caution">
    <text evidence="1">The sequence shown here is derived from an EMBL/GenBank/DDBJ whole genome shotgun (WGS) entry which is preliminary data.</text>
</comment>
<protein>
    <submittedName>
        <fullName evidence="1">Uncharacterized protein</fullName>
    </submittedName>
</protein>
<proteinExistence type="predicted"/>
<evidence type="ECO:0000313" key="1">
    <source>
        <dbReference type="EMBL" id="RWR72333.1"/>
    </source>
</evidence>
<dbReference type="EMBL" id="QPKB01000001">
    <property type="protein sequence ID" value="RWR72333.1"/>
    <property type="molecule type" value="Genomic_DNA"/>
</dbReference>
<name>A0A3S3MEK0_9MAGN</name>
<keyword evidence="2" id="KW-1185">Reference proteome</keyword>
<reference evidence="1 2" key="1">
    <citation type="journal article" date="2019" name="Nat. Plants">
        <title>Stout camphor tree genome fills gaps in understanding of flowering plant genome evolution.</title>
        <authorList>
            <person name="Chaw S.M."/>
            <person name="Liu Y.C."/>
            <person name="Wu Y.W."/>
            <person name="Wang H.Y."/>
            <person name="Lin C.I."/>
            <person name="Wu C.S."/>
            <person name="Ke H.M."/>
            <person name="Chang L.Y."/>
            <person name="Hsu C.Y."/>
            <person name="Yang H.T."/>
            <person name="Sudianto E."/>
            <person name="Hsu M.H."/>
            <person name="Wu K.P."/>
            <person name="Wang L.N."/>
            <person name="Leebens-Mack J.H."/>
            <person name="Tsai I.J."/>
        </authorList>
    </citation>
    <scope>NUCLEOTIDE SEQUENCE [LARGE SCALE GENOMIC DNA]</scope>
    <source>
        <strain evidence="2">cv. Chaw 1501</strain>
        <tissue evidence="1">Young leaves</tissue>
    </source>
</reference>
<dbReference type="Proteomes" id="UP000283530">
    <property type="component" value="Unassembled WGS sequence"/>
</dbReference>
<accession>A0A3S3MEK0</accession>
<evidence type="ECO:0000313" key="2">
    <source>
        <dbReference type="Proteomes" id="UP000283530"/>
    </source>
</evidence>
<sequence>MFFFSSFFFLRWKAESVKNVYSVYIHRTPISNPVVAVYESVIAKLLSTGNRGNLLYTSIESCMQLSSRNGVMKLALNFDGTNWTQVFF</sequence>
<organism evidence="1 2">
    <name type="scientific">Cinnamomum micranthum f. kanehirae</name>
    <dbReference type="NCBI Taxonomy" id="337451"/>
    <lineage>
        <taxon>Eukaryota</taxon>
        <taxon>Viridiplantae</taxon>
        <taxon>Streptophyta</taxon>
        <taxon>Embryophyta</taxon>
        <taxon>Tracheophyta</taxon>
        <taxon>Spermatophyta</taxon>
        <taxon>Magnoliopsida</taxon>
        <taxon>Magnoliidae</taxon>
        <taxon>Laurales</taxon>
        <taxon>Lauraceae</taxon>
        <taxon>Cinnamomum</taxon>
    </lineage>
</organism>